<name>A0A183DTC3_9BILA</name>
<dbReference type="AlphaFoldDB" id="A0A183DTC3"/>
<proteinExistence type="predicted"/>
<evidence type="ECO:0000313" key="2">
    <source>
        <dbReference type="Proteomes" id="UP000271098"/>
    </source>
</evidence>
<dbReference type="EMBL" id="UYRT01078942">
    <property type="protein sequence ID" value="VDN19602.1"/>
    <property type="molecule type" value="Genomic_DNA"/>
</dbReference>
<organism evidence="3">
    <name type="scientific">Gongylonema pulchrum</name>
    <dbReference type="NCBI Taxonomy" id="637853"/>
    <lineage>
        <taxon>Eukaryota</taxon>
        <taxon>Metazoa</taxon>
        <taxon>Ecdysozoa</taxon>
        <taxon>Nematoda</taxon>
        <taxon>Chromadorea</taxon>
        <taxon>Rhabditida</taxon>
        <taxon>Spirurina</taxon>
        <taxon>Spiruromorpha</taxon>
        <taxon>Spiruroidea</taxon>
        <taxon>Gongylonematidae</taxon>
        <taxon>Gongylonema</taxon>
    </lineage>
</organism>
<protein>
    <submittedName>
        <fullName evidence="1 3">Uncharacterized protein</fullName>
    </submittedName>
</protein>
<accession>A0A183DTC3</accession>
<reference evidence="1 2" key="2">
    <citation type="submission" date="2018-11" db="EMBL/GenBank/DDBJ databases">
        <authorList>
            <consortium name="Pathogen Informatics"/>
        </authorList>
    </citation>
    <scope>NUCLEOTIDE SEQUENCE [LARGE SCALE GENOMIC DNA]</scope>
</reference>
<evidence type="ECO:0000313" key="1">
    <source>
        <dbReference type="EMBL" id="VDN19602.1"/>
    </source>
</evidence>
<dbReference type="Proteomes" id="UP000271098">
    <property type="component" value="Unassembled WGS sequence"/>
</dbReference>
<sequence length="94" mass="11175">MVYMMDRRSKEAPNRMRSHEHRIKTILNRLHEESGSNNGAEDSNVQQREQFVRLPQIELKDFSGNPMEWSQFWSLCVFAYMQMLLSLERTGEPV</sequence>
<keyword evidence="2" id="KW-1185">Reference proteome</keyword>
<dbReference type="WBParaSite" id="GPUH_0001197801-mRNA-1">
    <property type="protein sequence ID" value="GPUH_0001197801-mRNA-1"/>
    <property type="gene ID" value="GPUH_0001197801"/>
</dbReference>
<reference evidence="3" key="1">
    <citation type="submission" date="2016-06" db="UniProtKB">
        <authorList>
            <consortium name="WormBaseParasite"/>
        </authorList>
    </citation>
    <scope>IDENTIFICATION</scope>
</reference>
<evidence type="ECO:0000313" key="3">
    <source>
        <dbReference type="WBParaSite" id="GPUH_0001197801-mRNA-1"/>
    </source>
</evidence>
<gene>
    <name evidence="1" type="ORF">GPUH_LOCUS11964</name>
</gene>